<keyword evidence="4" id="KW-1185">Reference proteome</keyword>
<sequence>SVTNVTLALSTSTAPPVSAPLIGEPTPLAEATSMASQVPVSLTSSVSFESLSPRWPHRRRRDPEPYDQTSSTSRVEGEASQPPSFGKCYTFRGGCVDFFTNSKIKIAYDRDIVERLPHSSIAALLVVVVLLFEIIVLFSGRVQELVQAIQMSGLQISLPAPYLAPPSTSEPPRPADTQ</sequence>
<feature type="region of interest" description="Disordered" evidence="1">
    <location>
        <begin position="1"/>
        <end position="21"/>
    </location>
</feature>
<keyword evidence="2" id="KW-1133">Transmembrane helix</keyword>
<keyword evidence="2" id="KW-0472">Membrane</keyword>
<proteinExistence type="predicted"/>
<dbReference type="EMBL" id="RDQH01000334">
    <property type="protein sequence ID" value="RXH92378.1"/>
    <property type="molecule type" value="Genomic_DNA"/>
</dbReference>
<organism evidence="3 4">
    <name type="scientific">Malus domestica</name>
    <name type="common">Apple</name>
    <name type="synonym">Pyrus malus</name>
    <dbReference type="NCBI Taxonomy" id="3750"/>
    <lineage>
        <taxon>Eukaryota</taxon>
        <taxon>Viridiplantae</taxon>
        <taxon>Streptophyta</taxon>
        <taxon>Embryophyta</taxon>
        <taxon>Tracheophyta</taxon>
        <taxon>Spermatophyta</taxon>
        <taxon>Magnoliopsida</taxon>
        <taxon>eudicotyledons</taxon>
        <taxon>Gunneridae</taxon>
        <taxon>Pentapetalae</taxon>
        <taxon>rosids</taxon>
        <taxon>fabids</taxon>
        <taxon>Rosales</taxon>
        <taxon>Rosaceae</taxon>
        <taxon>Amygdaloideae</taxon>
        <taxon>Maleae</taxon>
        <taxon>Malus</taxon>
    </lineage>
</organism>
<name>A0A498J9K5_MALDO</name>
<dbReference type="Proteomes" id="UP000290289">
    <property type="component" value="Chromosome 8"/>
</dbReference>
<feature type="transmembrane region" description="Helical" evidence="2">
    <location>
        <begin position="121"/>
        <end position="142"/>
    </location>
</feature>
<feature type="non-terminal residue" evidence="3">
    <location>
        <position position="1"/>
    </location>
</feature>
<evidence type="ECO:0000313" key="3">
    <source>
        <dbReference type="EMBL" id="RXH92378.1"/>
    </source>
</evidence>
<dbReference type="AlphaFoldDB" id="A0A498J9K5"/>
<feature type="compositionally biased region" description="Polar residues" evidence="1">
    <location>
        <begin position="1"/>
        <end position="15"/>
    </location>
</feature>
<evidence type="ECO:0000256" key="1">
    <source>
        <dbReference type="SAM" id="MobiDB-lite"/>
    </source>
</evidence>
<gene>
    <name evidence="3" type="ORF">DVH24_033274</name>
</gene>
<comment type="caution">
    <text evidence="3">The sequence shown here is derived from an EMBL/GenBank/DDBJ whole genome shotgun (WGS) entry which is preliminary data.</text>
</comment>
<accession>A0A498J9K5</accession>
<feature type="region of interest" description="Disordered" evidence="1">
    <location>
        <begin position="53"/>
        <end position="82"/>
    </location>
</feature>
<evidence type="ECO:0000313" key="4">
    <source>
        <dbReference type="Proteomes" id="UP000290289"/>
    </source>
</evidence>
<evidence type="ECO:0000256" key="2">
    <source>
        <dbReference type="SAM" id="Phobius"/>
    </source>
</evidence>
<reference evidence="3 4" key="1">
    <citation type="submission" date="2018-10" db="EMBL/GenBank/DDBJ databases">
        <title>A high-quality apple genome assembly.</title>
        <authorList>
            <person name="Hu J."/>
        </authorList>
    </citation>
    <scope>NUCLEOTIDE SEQUENCE [LARGE SCALE GENOMIC DNA]</scope>
    <source>
        <strain evidence="4">cv. HFTH1</strain>
        <tissue evidence="3">Young leaf</tissue>
    </source>
</reference>
<protein>
    <submittedName>
        <fullName evidence="3">Uncharacterized protein</fullName>
    </submittedName>
</protein>
<keyword evidence="2" id="KW-0812">Transmembrane</keyword>